<feature type="compositionally biased region" description="Basic residues" evidence="1">
    <location>
        <begin position="188"/>
        <end position="197"/>
    </location>
</feature>
<dbReference type="AlphaFoldDB" id="A0A1A9V9F8"/>
<feature type="transmembrane region" description="Helical" evidence="2">
    <location>
        <begin position="396"/>
        <end position="416"/>
    </location>
</feature>
<dbReference type="CDD" id="cd08554">
    <property type="entry name" value="Cyt_b561"/>
    <property type="match status" value="1"/>
</dbReference>
<feature type="transmembrane region" description="Helical" evidence="2">
    <location>
        <begin position="364"/>
        <end position="384"/>
    </location>
</feature>
<feature type="transmembrane region" description="Helical" evidence="2">
    <location>
        <begin position="267"/>
        <end position="289"/>
    </location>
</feature>
<keyword evidence="4" id="KW-1185">Reference proteome</keyword>
<feature type="compositionally biased region" description="Basic residues" evidence="1">
    <location>
        <begin position="154"/>
        <end position="166"/>
    </location>
</feature>
<dbReference type="Proteomes" id="UP000078200">
    <property type="component" value="Unassembled WGS sequence"/>
</dbReference>
<feature type="compositionally biased region" description="Basic and acidic residues" evidence="1">
    <location>
        <begin position="123"/>
        <end position="138"/>
    </location>
</feature>
<organism evidence="3 4">
    <name type="scientific">Glossina austeni</name>
    <name type="common">Savannah tsetse fly</name>
    <dbReference type="NCBI Taxonomy" id="7395"/>
    <lineage>
        <taxon>Eukaryota</taxon>
        <taxon>Metazoa</taxon>
        <taxon>Ecdysozoa</taxon>
        <taxon>Arthropoda</taxon>
        <taxon>Hexapoda</taxon>
        <taxon>Insecta</taxon>
        <taxon>Pterygota</taxon>
        <taxon>Neoptera</taxon>
        <taxon>Endopterygota</taxon>
        <taxon>Diptera</taxon>
        <taxon>Brachycera</taxon>
        <taxon>Muscomorpha</taxon>
        <taxon>Hippoboscoidea</taxon>
        <taxon>Glossinidae</taxon>
        <taxon>Glossina</taxon>
    </lineage>
</organism>
<keyword evidence="2" id="KW-0812">Transmembrane</keyword>
<accession>A0A1A9V9F8</accession>
<sequence>MLKITTIIAVLLLIPYLVLGGFLVYFLYGVESCHSMWYYNIDFDDLEIDEHTLAIIDSYYKNTTVIPDRKLDSHIGESIYGESEAITEQDDEDGADGLDWLDINSLRPPSSVVSNRPWQAHGKPSETAEEKGGDEHSPAKKAAALSPTSDSVERRRKVKSSKRHRSEKTNKGHRTEDTGRDLRFENKKSRKAHKTGKSGKVDKIDNIDNINDTLPGEVDEPMPTPSRFGQQNYCASPYHGMLCMLGTILMGLSIVTFRVLHNVKTRLVKLVHTIINSIAILILFAGVAALQFETLQVHAASAFHIVSSWLVLACLLLEVSLCPSVTQCIRLIIFSLQFLTAILFFWILFRGSKNRLFLAPFHDIFGIWIFICLVGCCLSGKRVVIGDYTTANIFKFYCFTYGAFVIVLIILLSPWFEWDLVSHSQLPIACFQKT</sequence>
<feature type="transmembrane region" description="Helical" evidence="2">
    <location>
        <begin position="295"/>
        <end position="317"/>
    </location>
</feature>
<name>A0A1A9V9F8_GLOAU</name>
<feature type="transmembrane region" description="Helical" evidence="2">
    <location>
        <begin position="329"/>
        <end position="349"/>
    </location>
</feature>
<keyword evidence="2" id="KW-0472">Membrane</keyword>
<proteinExistence type="predicted"/>
<feature type="transmembrane region" description="Helical" evidence="2">
    <location>
        <begin position="238"/>
        <end position="260"/>
    </location>
</feature>
<dbReference type="VEuPathDB" id="VectorBase:GAUT030121"/>
<evidence type="ECO:0008006" key="5">
    <source>
        <dbReference type="Google" id="ProtNLM"/>
    </source>
</evidence>
<evidence type="ECO:0000256" key="1">
    <source>
        <dbReference type="SAM" id="MobiDB-lite"/>
    </source>
</evidence>
<reference evidence="3" key="1">
    <citation type="submission" date="2020-05" db="UniProtKB">
        <authorList>
            <consortium name="EnsemblMetazoa"/>
        </authorList>
    </citation>
    <scope>IDENTIFICATION</scope>
    <source>
        <strain evidence="3">TTRI</strain>
    </source>
</reference>
<feature type="transmembrane region" description="Helical" evidence="2">
    <location>
        <begin position="7"/>
        <end position="28"/>
    </location>
</feature>
<dbReference type="Gene3D" id="1.20.120.1770">
    <property type="match status" value="1"/>
</dbReference>
<evidence type="ECO:0000256" key="2">
    <source>
        <dbReference type="SAM" id="Phobius"/>
    </source>
</evidence>
<protein>
    <recommendedName>
        <fullName evidence="5">Cytochrome b561 domain-containing protein</fullName>
    </recommendedName>
</protein>
<feature type="region of interest" description="Disordered" evidence="1">
    <location>
        <begin position="109"/>
        <end position="218"/>
    </location>
</feature>
<keyword evidence="2" id="KW-1133">Transmembrane helix</keyword>
<evidence type="ECO:0000313" key="4">
    <source>
        <dbReference type="Proteomes" id="UP000078200"/>
    </source>
</evidence>
<feature type="compositionally biased region" description="Basic and acidic residues" evidence="1">
    <location>
        <begin position="167"/>
        <end position="187"/>
    </location>
</feature>
<dbReference type="EnsemblMetazoa" id="GAUT030121-RA">
    <property type="protein sequence ID" value="GAUT030121-PA"/>
    <property type="gene ID" value="GAUT030121"/>
</dbReference>
<evidence type="ECO:0000313" key="3">
    <source>
        <dbReference type="EnsemblMetazoa" id="GAUT030121-PA"/>
    </source>
</evidence>